<evidence type="ECO:0000256" key="2">
    <source>
        <dbReference type="SAM" id="Phobius"/>
    </source>
</evidence>
<comment type="caution">
    <text evidence="3">The sequence shown here is derived from an EMBL/GenBank/DDBJ whole genome shotgun (WGS) entry which is preliminary data.</text>
</comment>
<accession>A0ABD3NSY0</accession>
<dbReference type="Gene3D" id="3.90.550.20">
    <property type="match status" value="1"/>
</dbReference>
<keyword evidence="4" id="KW-1185">Reference proteome</keyword>
<evidence type="ECO:0000313" key="4">
    <source>
        <dbReference type="Proteomes" id="UP001516023"/>
    </source>
</evidence>
<protein>
    <recommendedName>
        <fullName evidence="5">Initiation-specific alpha-1,6-mannosyltransferase</fullName>
    </recommendedName>
</protein>
<evidence type="ECO:0008006" key="5">
    <source>
        <dbReference type="Google" id="ProtNLM"/>
    </source>
</evidence>
<proteinExistence type="predicted"/>
<dbReference type="PANTHER" id="PTHR32385">
    <property type="entry name" value="MANNOSYL PHOSPHORYLINOSITOL CERAMIDE SYNTHASE"/>
    <property type="match status" value="1"/>
</dbReference>
<dbReference type="InterPro" id="IPR007577">
    <property type="entry name" value="GlycoTrfase_DXD_sugar-bd_CS"/>
</dbReference>
<dbReference type="InterPro" id="IPR051706">
    <property type="entry name" value="Glycosyltransferase_domain"/>
</dbReference>
<keyword evidence="1" id="KW-0808">Transferase</keyword>
<dbReference type="PANTHER" id="PTHR32385:SF15">
    <property type="entry name" value="INOSITOL PHOSPHOCERAMIDE MANNOSYLTRANSFERASE 1"/>
    <property type="match status" value="1"/>
</dbReference>
<dbReference type="AlphaFoldDB" id="A0ABD3NSY0"/>
<keyword evidence="2" id="KW-1133">Transmembrane helix</keyword>
<dbReference type="GO" id="GO:0016020">
    <property type="term" value="C:membrane"/>
    <property type="evidence" value="ECO:0007669"/>
    <property type="project" value="GOC"/>
</dbReference>
<feature type="transmembrane region" description="Helical" evidence="2">
    <location>
        <begin position="45"/>
        <end position="67"/>
    </location>
</feature>
<dbReference type="EMBL" id="JABMIG020000411">
    <property type="protein sequence ID" value="KAL3778948.1"/>
    <property type="molecule type" value="Genomic_DNA"/>
</dbReference>
<keyword evidence="2" id="KW-0812">Transmembrane</keyword>
<dbReference type="InterPro" id="IPR029044">
    <property type="entry name" value="Nucleotide-diphossugar_trans"/>
</dbReference>
<dbReference type="Proteomes" id="UP001516023">
    <property type="component" value="Unassembled WGS sequence"/>
</dbReference>
<dbReference type="Pfam" id="PF04488">
    <property type="entry name" value="Gly_transf_sug"/>
    <property type="match status" value="1"/>
</dbReference>
<name>A0ABD3NSY0_9STRA</name>
<reference evidence="3 4" key="1">
    <citation type="journal article" date="2020" name="G3 (Bethesda)">
        <title>Improved Reference Genome for Cyclotella cryptica CCMP332, a Model for Cell Wall Morphogenesis, Salinity Adaptation, and Lipid Production in Diatoms (Bacillariophyta).</title>
        <authorList>
            <person name="Roberts W.R."/>
            <person name="Downey K.M."/>
            <person name="Ruck E.C."/>
            <person name="Traller J.C."/>
            <person name="Alverson A.J."/>
        </authorList>
    </citation>
    <scope>NUCLEOTIDE SEQUENCE [LARGE SCALE GENOMIC DNA]</scope>
    <source>
        <strain evidence="3 4">CCMP332</strain>
    </source>
</reference>
<evidence type="ECO:0000256" key="1">
    <source>
        <dbReference type="ARBA" id="ARBA00022679"/>
    </source>
</evidence>
<organism evidence="3 4">
    <name type="scientific">Cyclotella cryptica</name>
    <dbReference type="NCBI Taxonomy" id="29204"/>
    <lineage>
        <taxon>Eukaryota</taxon>
        <taxon>Sar</taxon>
        <taxon>Stramenopiles</taxon>
        <taxon>Ochrophyta</taxon>
        <taxon>Bacillariophyta</taxon>
        <taxon>Coscinodiscophyceae</taxon>
        <taxon>Thalassiosirophycidae</taxon>
        <taxon>Stephanodiscales</taxon>
        <taxon>Stephanodiscaceae</taxon>
        <taxon>Cyclotella</taxon>
    </lineage>
</organism>
<dbReference type="GO" id="GO:0016740">
    <property type="term" value="F:transferase activity"/>
    <property type="evidence" value="ECO:0007669"/>
    <property type="project" value="UniProtKB-KW"/>
</dbReference>
<sequence>MTGFDMNLRQRNFRGVASRANMKLSSGFTYRNEVVQSRFGRSWKFFMKPFVAIASITIAVLGFGTIYSNVTSRDPCQVLAESISVNVSENLHRLFHFQSKTRDLTHETKTWVKLLAMSPVSQEFPNISTGSSTTWTGVYWSDISCRKLVEDHFPAFLQTYHSFPHTIQRVDSCRYLVLSMYGGVYADTDISIHASSVNEFERLIPDGVGLVESPYRYNEIWQNSLMTASSPGHVFWNITIEIMIERGTDRNVLSSTGPKMIGDAVERFRYRYVNGNNEINDVRTLPCELFQRLPLGEWDTTFLNVLGREVLARAVPMQGCGRYGDGKCEITRHVGKASWTNDAGIK</sequence>
<dbReference type="SUPFAM" id="SSF53448">
    <property type="entry name" value="Nucleotide-diphospho-sugar transferases"/>
    <property type="match status" value="1"/>
</dbReference>
<dbReference type="GO" id="GO:0006673">
    <property type="term" value="P:inositol phosphoceramide metabolic process"/>
    <property type="evidence" value="ECO:0007669"/>
    <property type="project" value="UniProtKB-ARBA"/>
</dbReference>
<keyword evidence="2" id="KW-0472">Membrane</keyword>
<dbReference type="GO" id="GO:0006688">
    <property type="term" value="P:glycosphingolipid biosynthetic process"/>
    <property type="evidence" value="ECO:0007669"/>
    <property type="project" value="UniProtKB-ARBA"/>
</dbReference>
<evidence type="ECO:0000313" key="3">
    <source>
        <dbReference type="EMBL" id="KAL3778948.1"/>
    </source>
</evidence>
<gene>
    <name evidence="3" type="ORF">HJC23_001249</name>
</gene>